<dbReference type="SUPFAM" id="SSF54928">
    <property type="entry name" value="RNA-binding domain, RBD"/>
    <property type="match status" value="2"/>
</dbReference>
<dbReference type="Proteomes" id="UP001054837">
    <property type="component" value="Unassembled WGS sequence"/>
</dbReference>
<protein>
    <submittedName>
        <fullName evidence="4">APOBEC1 complementation factor</fullName>
    </submittedName>
</protein>
<dbReference type="Gene3D" id="3.30.70.330">
    <property type="match status" value="2"/>
</dbReference>
<evidence type="ECO:0000313" key="4">
    <source>
        <dbReference type="EMBL" id="GIX73183.1"/>
    </source>
</evidence>
<dbReference type="PROSITE" id="PS50102">
    <property type="entry name" value="RRM"/>
    <property type="match status" value="2"/>
</dbReference>
<name>A0AAV4MLE1_9ARAC</name>
<feature type="domain" description="RRM" evidence="3">
    <location>
        <begin position="171"/>
        <end position="249"/>
    </location>
</feature>
<evidence type="ECO:0000259" key="3">
    <source>
        <dbReference type="PROSITE" id="PS50102"/>
    </source>
</evidence>
<reference evidence="4 5" key="1">
    <citation type="submission" date="2021-06" db="EMBL/GenBank/DDBJ databases">
        <title>Caerostris darwini draft genome.</title>
        <authorList>
            <person name="Kono N."/>
            <person name="Arakawa K."/>
        </authorList>
    </citation>
    <scope>NUCLEOTIDE SEQUENCE [LARGE SCALE GENOMIC DNA]</scope>
</reference>
<dbReference type="Pfam" id="PF00076">
    <property type="entry name" value="RRM_1"/>
    <property type="match status" value="2"/>
</dbReference>
<dbReference type="EMBL" id="BPLQ01000593">
    <property type="protein sequence ID" value="GIX73183.1"/>
    <property type="molecule type" value="Genomic_DNA"/>
</dbReference>
<evidence type="ECO:0000313" key="5">
    <source>
        <dbReference type="Proteomes" id="UP001054837"/>
    </source>
</evidence>
<evidence type="ECO:0000256" key="1">
    <source>
        <dbReference type="ARBA" id="ARBA00022884"/>
    </source>
</evidence>
<dbReference type="AlphaFoldDB" id="A0AAV4MLE1"/>
<evidence type="ECO:0000256" key="2">
    <source>
        <dbReference type="PROSITE-ProRule" id="PRU00176"/>
    </source>
</evidence>
<proteinExistence type="predicted"/>
<accession>A0AAV4MLE1</accession>
<sequence>MAEWRPMRSMEKNSKFVNVNGQLVCASPPINWKGPPPPKECDVYIGNLPKDMLAEELFDYCEAFGSMYKFRFLIDAIGNSKGHAYVTYATEDMAGKAAASINNLEVRPSIKITARKRVDSPKLCSTCKVGFSEWKYSTNIIKKNYPFVQVYGVRQYGPPSDWKGAEPPKNSQLFIGNIPTDVFENELLSLLESVGPIFEFRFMITKTGHTRGYAFCTYANPEDAVKAIRSFHEFEIRLSTKIRVEKVMSNNAIWIGFFPGDKTNEDIYIELREHVTGITTITPYTIHEKNLLAVKVNFENHQQASRAKCFLQFGHARLFDKIPDAVGWAKGDPNDRPLVEVTKVDGQVHNMFRGNVTNFQK</sequence>
<dbReference type="InterPro" id="IPR012677">
    <property type="entry name" value="Nucleotide-bd_a/b_plait_sf"/>
</dbReference>
<dbReference type="SMART" id="SM00360">
    <property type="entry name" value="RRM"/>
    <property type="match status" value="2"/>
</dbReference>
<gene>
    <name evidence="4" type="primary">A1cf</name>
    <name evidence="4" type="ORF">CDAR_415251</name>
</gene>
<feature type="domain" description="RRM" evidence="3">
    <location>
        <begin position="41"/>
        <end position="117"/>
    </location>
</feature>
<dbReference type="InterPro" id="IPR035979">
    <property type="entry name" value="RBD_domain_sf"/>
</dbReference>
<keyword evidence="1 2" id="KW-0694">RNA-binding</keyword>
<dbReference type="InterPro" id="IPR000504">
    <property type="entry name" value="RRM_dom"/>
</dbReference>
<dbReference type="GO" id="GO:0003723">
    <property type="term" value="F:RNA binding"/>
    <property type="evidence" value="ECO:0007669"/>
    <property type="project" value="UniProtKB-UniRule"/>
</dbReference>
<organism evidence="4 5">
    <name type="scientific">Caerostris darwini</name>
    <dbReference type="NCBI Taxonomy" id="1538125"/>
    <lineage>
        <taxon>Eukaryota</taxon>
        <taxon>Metazoa</taxon>
        <taxon>Ecdysozoa</taxon>
        <taxon>Arthropoda</taxon>
        <taxon>Chelicerata</taxon>
        <taxon>Arachnida</taxon>
        <taxon>Araneae</taxon>
        <taxon>Araneomorphae</taxon>
        <taxon>Entelegynae</taxon>
        <taxon>Araneoidea</taxon>
        <taxon>Araneidae</taxon>
        <taxon>Caerostris</taxon>
    </lineage>
</organism>
<comment type="caution">
    <text evidence="4">The sequence shown here is derived from an EMBL/GenBank/DDBJ whole genome shotgun (WGS) entry which is preliminary data.</text>
</comment>
<dbReference type="PANTHER" id="PTHR21245">
    <property type="entry name" value="HETEROGENEOUS NUCLEAR RIBONUCLEOPROTEIN"/>
    <property type="match status" value="1"/>
</dbReference>
<keyword evidence="5" id="KW-1185">Reference proteome</keyword>